<evidence type="ECO:0000256" key="7">
    <source>
        <dbReference type="ARBA" id="ARBA00022695"/>
    </source>
</evidence>
<gene>
    <name evidence="19" type="ORF">ONZ51_g1952</name>
</gene>
<dbReference type="SUPFAM" id="SSF100879">
    <property type="entry name" value="Lesion bypass DNA polymerase (Y-family), little finger domain"/>
    <property type="match status" value="1"/>
</dbReference>
<dbReference type="EMBL" id="JAPEVG010000029">
    <property type="protein sequence ID" value="KAJ8495007.1"/>
    <property type="molecule type" value="Genomic_DNA"/>
</dbReference>
<dbReference type="GO" id="GO:0003887">
    <property type="term" value="F:DNA-directed DNA polymerase activity"/>
    <property type="evidence" value="ECO:0007669"/>
    <property type="project" value="InterPro"/>
</dbReference>
<evidence type="ECO:0000256" key="8">
    <source>
        <dbReference type="ARBA" id="ARBA00022723"/>
    </source>
</evidence>
<dbReference type="Pfam" id="PF16727">
    <property type="entry name" value="REV1_C"/>
    <property type="match status" value="1"/>
</dbReference>
<comment type="subcellular location">
    <subcellularLocation>
        <location evidence="2">Nucleus</location>
    </subcellularLocation>
</comment>
<dbReference type="CDD" id="cd01701">
    <property type="entry name" value="PolY_Rev1"/>
    <property type="match status" value="1"/>
</dbReference>
<dbReference type="Gene3D" id="6.10.250.1630">
    <property type="match status" value="2"/>
</dbReference>
<keyword evidence="13" id="KW-0539">Nucleus</keyword>
<protein>
    <recommendedName>
        <fullName evidence="4">DNA repair protein REV1</fullName>
    </recommendedName>
    <alternativeName>
        <fullName evidence="15">Reversionless protein 1</fullName>
    </alternativeName>
</protein>
<reference evidence="19" key="1">
    <citation type="submission" date="2022-11" db="EMBL/GenBank/DDBJ databases">
        <title>Genome Sequence of Cubamyces cubensis.</title>
        <authorList>
            <person name="Buettner E."/>
        </authorList>
    </citation>
    <scope>NUCLEOTIDE SEQUENCE</scope>
    <source>
        <strain evidence="19">MPL-01</strain>
    </source>
</reference>
<evidence type="ECO:0000259" key="17">
    <source>
        <dbReference type="PROSITE" id="PS50172"/>
    </source>
</evidence>
<dbReference type="FunFam" id="3.30.1490.100:FF:000001">
    <property type="entry name" value="DNA repair protein REV1"/>
    <property type="match status" value="1"/>
</dbReference>
<comment type="function">
    <text evidence="14">Deoxycytidyl transferase involved in DNA repair. Transfers a dCMP residue from dCTP to the 3'-end of a DNA primer in a template-dependent reaction. May assist in the first step in the bypass of abasic lesions by the insertion of a nucleotide opposite the lesion. Required for normal induction of mutations by physical and chemical agents. Involved in mitochondrial DNA mutagenesis.</text>
</comment>
<evidence type="ECO:0000256" key="1">
    <source>
        <dbReference type="ARBA" id="ARBA00001946"/>
    </source>
</evidence>
<dbReference type="InterPro" id="IPR025527">
    <property type="entry name" value="HUWE1/Rev1_UBM"/>
</dbReference>
<keyword evidence="20" id="KW-1185">Reference proteome</keyword>
<feature type="domain" description="UmuC" evidence="18">
    <location>
        <begin position="481"/>
        <end position="683"/>
    </location>
</feature>
<feature type="region of interest" description="Disordered" evidence="16">
    <location>
        <begin position="399"/>
        <end position="428"/>
    </location>
</feature>
<dbReference type="InterPro" id="IPR043502">
    <property type="entry name" value="DNA/RNA_pol_sf"/>
</dbReference>
<dbReference type="GO" id="GO:0003684">
    <property type="term" value="F:damaged DNA binding"/>
    <property type="evidence" value="ECO:0007669"/>
    <property type="project" value="InterPro"/>
</dbReference>
<evidence type="ECO:0000256" key="2">
    <source>
        <dbReference type="ARBA" id="ARBA00004123"/>
    </source>
</evidence>
<dbReference type="InterPro" id="IPR031991">
    <property type="entry name" value="Rev1_C"/>
</dbReference>
<dbReference type="GO" id="GO:0017125">
    <property type="term" value="F:deoxycytidyl transferase activity"/>
    <property type="evidence" value="ECO:0007669"/>
    <property type="project" value="TreeGrafter"/>
</dbReference>
<comment type="similarity">
    <text evidence="3">Belongs to the DNA polymerase type-Y family.</text>
</comment>
<evidence type="ECO:0000256" key="12">
    <source>
        <dbReference type="ARBA" id="ARBA00023204"/>
    </source>
</evidence>
<evidence type="ECO:0000256" key="3">
    <source>
        <dbReference type="ARBA" id="ARBA00010945"/>
    </source>
</evidence>
<evidence type="ECO:0000256" key="13">
    <source>
        <dbReference type="ARBA" id="ARBA00023242"/>
    </source>
</evidence>
<comment type="cofactor">
    <cofactor evidence="1">
        <name>Mg(2+)</name>
        <dbReference type="ChEBI" id="CHEBI:18420"/>
    </cofactor>
</comment>
<dbReference type="GO" id="GO:0070987">
    <property type="term" value="P:error-free translesion synthesis"/>
    <property type="evidence" value="ECO:0007669"/>
    <property type="project" value="UniProtKB-ARBA"/>
</dbReference>
<dbReference type="Pfam" id="PF14377">
    <property type="entry name" value="UBM"/>
    <property type="match status" value="2"/>
</dbReference>
<dbReference type="Pfam" id="PF16589">
    <property type="entry name" value="BRCT_2"/>
    <property type="match status" value="1"/>
</dbReference>
<dbReference type="Gene3D" id="3.30.1490.100">
    <property type="entry name" value="DNA polymerase, Y-family, little finger domain"/>
    <property type="match status" value="1"/>
</dbReference>
<dbReference type="Gene3D" id="3.40.50.10190">
    <property type="entry name" value="BRCT domain"/>
    <property type="match status" value="1"/>
</dbReference>
<evidence type="ECO:0000256" key="16">
    <source>
        <dbReference type="SAM" id="MobiDB-lite"/>
    </source>
</evidence>
<dbReference type="Gene3D" id="6.10.250.1490">
    <property type="match status" value="1"/>
</dbReference>
<dbReference type="CDD" id="cd17719">
    <property type="entry name" value="BRCT_Rev1"/>
    <property type="match status" value="1"/>
</dbReference>
<dbReference type="SUPFAM" id="SSF56672">
    <property type="entry name" value="DNA/RNA polymerases"/>
    <property type="match status" value="1"/>
</dbReference>
<dbReference type="InterPro" id="IPR043128">
    <property type="entry name" value="Rev_trsase/Diguanyl_cyclase"/>
</dbReference>
<evidence type="ECO:0000256" key="15">
    <source>
        <dbReference type="ARBA" id="ARBA00081902"/>
    </source>
</evidence>
<dbReference type="SMART" id="SM00292">
    <property type="entry name" value="BRCT"/>
    <property type="match status" value="1"/>
</dbReference>
<evidence type="ECO:0000256" key="10">
    <source>
        <dbReference type="ARBA" id="ARBA00022842"/>
    </source>
</evidence>
<dbReference type="InterPro" id="IPR017961">
    <property type="entry name" value="DNA_pol_Y-fam_little_finger"/>
</dbReference>
<dbReference type="PROSITE" id="PS50173">
    <property type="entry name" value="UMUC"/>
    <property type="match status" value="1"/>
</dbReference>
<dbReference type="CDD" id="cd19318">
    <property type="entry name" value="Rev1_UBM2"/>
    <property type="match status" value="1"/>
</dbReference>
<dbReference type="FunFam" id="3.40.50.10190:FF:000011">
    <property type="entry name" value="DNA repair protein REV1"/>
    <property type="match status" value="1"/>
</dbReference>
<keyword evidence="6" id="KW-0808">Transferase</keyword>
<dbReference type="GO" id="GO:0006281">
    <property type="term" value="P:DNA repair"/>
    <property type="evidence" value="ECO:0007669"/>
    <property type="project" value="UniProtKB-KW"/>
</dbReference>
<dbReference type="Gene3D" id="3.30.70.270">
    <property type="match status" value="1"/>
</dbReference>
<evidence type="ECO:0000256" key="14">
    <source>
        <dbReference type="ARBA" id="ARBA00058985"/>
    </source>
</evidence>
<evidence type="ECO:0000256" key="9">
    <source>
        <dbReference type="ARBA" id="ARBA00022763"/>
    </source>
</evidence>
<dbReference type="SUPFAM" id="SSF52113">
    <property type="entry name" value="BRCT domain"/>
    <property type="match status" value="1"/>
</dbReference>
<feature type="region of interest" description="Disordered" evidence="16">
    <location>
        <begin position="963"/>
        <end position="993"/>
    </location>
</feature>
<dbReference type="PROSITE" id="PS50172">
    <property type="entry name" value="BRCT"/>
    <property type="match status" value="1"/>
</dbReference>
<keyword evidence="8" id="KW-0479">Metal-binding</keyword>
<evidence type="ECO:0000313" key="19">
    <source>
        <dbReference type="EMBL" id="KAJ8495007.1"/>
    </source>
</evidence>
<organism evidence="19 20">
    <name type="scientific">Trametes cubensis</name>
    <dbReference type="NCBI Taxonomy" id="1111947"/>
    <lineage>
        <taxon>Eukaryota</taxon>
        <taxon>Fungi</taxon>
        <taxon>Dikarya</taxon>
        <taxon>Basidiomycota</taxon>
        <taxon>Agaricomycotina</taxon>
        <taxon>Agaricomycetes</taxon>
        <taxon>Polyporales</taxon>
        <taxon>Polyporaceae</taxon>
        <taxon>Trametes</taxon>
    </lineage>
</organism>
<keyword evidence="5" id="KW-0237">DNA synthesis</keyword>
<dbReference type="InterPro" id="IPR053848">
    <property type="entry name" value="IMS_HHH_1"/>
</dbReference>
<feature type="region of interest" description="Disordered" evidence="16">
    <location>
        <begin position="1"/>
        <end position="79"/>
    </location>
</feature>
<evidence type="ECO:0000256" key="5">
    <source>
        <dbReference type="ARBA" id="ARBA00022634"/>
    </source>
</evidence>
<evidence type="ECO:0000259" key="18">
    <source>
        <dbReference type="PROSITE" id="PS50173"/>
    </source>
</evidence>
<dbReference type="PANTHER" id="PTHR45990">
    <property type="entry name" value="DNA REPAIR PROTEIN REV1"/>
    <property type="match status" value="1"/>
</dbReference>
<evidence type="ECO:0000313" key="20">
    <source>
        <dbReference type="Proteomes" id="UP001215151"/>
    </source>
</evidence>
<comment type="caution">
    <text evidence="19">The sequence shown here is derived from an EMBL/GenBank/DDBJ whole genome shotgun (WGS) entry which is preliminary data.</text>
</comment>
<dbReference type="Proteomes" id="UP001215151">
    <property type="component" value="Unassembled WGS sequence"/>
</dbReference>
<dbReference type="Pfam" id="PF00817">
    <property type="entry name" value="IMS"/>
    <property type="match status" value="1"/>
</dbReference>
<feature type="region of interest" description="Disordered" evidence="16">
    <location>
        <begin position="235"/>
        <end position="335"/>
    </location>
</feature>
<dbReference type="Gene3D" id="1.10.150.20">
    <property type="entry name" value="5' to 3' exonuclease, C-terminal subdomain"/>
    <property type="match status" value="1"/>
</dbReference>
<sequence>MSQLTQNSTHSSDYFDDDPDFLKAISEVPLPDAVQEEPEPPPLAQRPREDDDDPPPLTQRYLKRPRSPEDFAVEDGSQYHGALTSMVEREDDLDSSYLNSHTYGASRFGEFGEYMTRKRAKLQIQNAEMDVDDEDSSGQSRIFSGLQIYINGWTEPSVQDLRQMIIQHGGIFHPYLDKKSLVTHVITCSLTPAKIKEFKHMKVVRPEWLVESIQAGTLLPWQDYVFRPGERVEGAQGRKAGQKSLFDGFVPAPTRAPTQHEKSTVVRSGTPRVSTRSTGHNDAEFEAGPSRTSKPTTPPRTPKKQAVLSPTKAGRSTPSRPLYTTDPASPAEATRVPGYAAFESNPNAERAMQDPAWRAAHTSVAPDFIEGYYKNSRLHHLSTWKAELKGLVAEAQERAENGGTEEWGRLAAAASSPDSGGDSPSASQSAVELIVQENLGGRGLGSGGLEGEVSMRGARLLKRRPAKGKGKDKAGDEERVIMHCDFDSFFVSAGLIDRPHLRGKPVVVCHSQGTTGGGSSTSEIASASYEAREFGIKGGMSLQQARKLCPTVITIPYEFQRYKQFSLQFYTILMAHADDLQAVSVDEALIDVTSSVARIRAELAERLEGADESVDPAKDFAESIRAQVKKVTGCEVSIGIAHNIMLARLASRRAKPAGSFHLRADAVAEFLAPLDIDDLHGFGYSARQKAAEKLGATNLGELAKKSKAALCEALGKGTGETLYKAIRGIDDRVLESDKPRKSVSCDINYGIRFENNEQAEAFIYQMAEEVSRRLNSIDMRGRSLTLKILVRDPGAPVEAPKFLGHGICEAYNKQVPLIAPGGRATSDDKIIGVHAWRLLKSFNFDPRELRGIGIQIQKLEKASGGQEAELGQALLPFKRVETAKQPRREAVAKAADSGRIDKRKAPEIAIQPPSQEDDDIQIIEKPTGPAQIKAELDLPSFSQVDMSVFEALPDDVRKELEAEYRRRSATPGPAPKDPVRSPSPPSEPEKKSTLLVKGVNVKRITRQLAPRNRPVLSPTSKLFTKRVYASSVSVTKSELRKYGIDPDVFAALPPEMQREQLAAHRAPGVTVYTGERKVLKPSSGRGKQSSKSPSVVFRPPPAPKAVYIDPPTLKQQGKAKGEKLCFSETDDLQRVIGSWVDGFTEHPPEPARRGLLRKVPRAWWLVLLRRHFGAWEGVSQDGGEDRSADSERAGRVTSEVVGQAWWKAFREVKAKMDLAARKKFGGCLSLK</sequence>
<feature type="compositionally biased region" description="Low complexity" evidence="16">
    <location>
        <begin position="411"/>
        <end position="428"/>
    </location>
</feature>
<evidence type="ECO:0000256" key="11">
    <source>
        <dbReference type="ARBA" id="ARBA00023125"/>
    </source>
</evidence>
<feature type="compositionally biased region" description="Polar residues" evidence="16">
    <location>
        <begin position="265"/>
        <end position="280"/>
    </location>
</feature>
<keyword evidence="12" id="KW-0234">DNA repair</keyword>
<dbReference type="GO" id="GO:0046872">
    <property type="term" value="F:metal ion binding"/>
    <property type="evidence" value="ECO:0007669"/>
    <property type="project" value="UniProtKB-KW"/>
</dbReference>
<dbReference type="InterPro" id="IPR036420">
    <property type="entry name" value="BRCT_dom_sf"/>
</dbReference>
<dbReference type="InterPro" id="IPR001126">
    <property type="entry name" value="UmuC"/>
</dbReference>
<keyword evidence="7" id="KW-0548">Nucleotidyltransferase</keyword>
<feature type="compositionally biased region" description="Polar residues" evidence="16">
    <location>
        <begin position="1"/>
        <end position="12"/>
    </location>
</feature>
<keyword evidence="10" id="KW-0460">Magnesium</keyword>
<keyword evidence="9" id="KW-0227">DNA damage</keyword>
<dbReference type="Gene3D" id="3.40.1170.60">
    <property type="match status" value="1"/>
</dbReference>
<dbReference type="AlphaFoldDB" id="A0AAD7U149"/>
<accession>A0AAD7U149</accession>
<dbReference type="InterPro" id="IPR047346">
    <property type="entry name" value="Rev1_UBM1/2"/>
</dbReference>
<proteinExistence type="inferred from homology"/>
<evidence type="ECO:0000256" key="6">
    <source>
        <dbReference type="ARBA" id="ARBA00022679"/>
    </source>
</evidence>
<feature type="region of interest" description="Disordered" evidence="16">
    <location>
        <begin position="1077"/>
        <end position="1109"/>
    </location>
</feature>
<feature type="domain" description="BRCT" evidence="17">
    <location>
        <begin position="138"/>
        <end position="226"/>
    </location>
</feature>
<name>A0AAD7U149_9APHY</name>
<evidence type="ECO:0000256" key="4">
    <source>
        <dbReference type="ARBA" id="ARBA00020399"/>
    </source>
</evidence>
<dbReference type="InterPro" id="IPR001357">
    <property type="entry name" value="BRCT_dom"/>
</dbReference>
<feature type="compositionally biased region" description="Pro residues" evidence="16">
    <location>
        <begin position="972"/>
        <end position="986"/>
    </location>
</feature>
<dbReference type="GO" id="GO:0005634">
    <property type="term" value="C:nucleus"/>
    <property type="evidence" value="ECO:0007669"/>
    <property type="project" value="UniProtKB-SubCell"/>
</dbReference>
<dbReference type="GO" id="GO:0042276">
    <property type="term" value="P:error-prone translesion synthesis"/>
    <property type="evidence" value="ECO:0007669"/>
    <property type="project" value="TreeGrafter"/>
</dbReference>
<dbReference type="InterPro" id="IPR036775">
    <property type="entry name" value="DNA_pol_Y-fam_lit_finger_sf"/>
</dbReference>
<dbReference type="Pfam" id="PF21999">
    <property type="entry name" value="IMS_HHH_1"/>
    <property type="match status" value="1"/>
</dbReference>
<dbReference type="Pfam" id="PF11799">
    <property type="entry name" value="IMS_C"/>
    <property type="match status" value="1"/>
</dbReference>
<dbReference type="PANTHER" id="PTHR45990:SF1">
    <property type="entry name" value="DNA REPAIR PROTEIN REV1"/>
    <property type="match status" value="1"/>
</dbReference>
<keyword evidence="11" id="KW-0238">DNA-binding</keyword>